<dbReference type="AlphaFoldDB" id="A0A1I1VVS0"/>
<keyword evidence="1" id="KW-0812">Transmembrane</keyword>
<evidence type="ECO:0000313" key="2">
    <source>
        <dbReference type="EMBL" id="SFD87196.1"/>
    </source>
</evidence>
<feature type="transmembrane region" description="Helical" evidence="1">
    <location>
        <begin position="44"/>
        <end position="65"/>
    </location>
</feature>
<keyword evidence="1" id="KW-0472">Membrane</keyword>
<evidence type="ECO:0000313" key="3">
    <source>
        <dbReference type="Proteomes" id="UP000199517"/>
    </source>
</evidence>
<name>A0A1I1VVS0_9BURK</name>
<dbReference type="RefSeq" id="WP_139225714.1">
    <property type="nucleotide sequence ID" value="NZ_FOMQ01000007.1"/>
</dbReference>
<keyword evidence="3" id="KW-1185">Reference proteome</keyword>
<accession>A0A1I1VVS0</accession>
<dbReference type="EMBL" id="FOMQ01000007">
    <property type="protein sequence ID" value="SFD87196.1"/>
    <property type="molecule type" value="Genomic_DNA"/>
</dbReference>
<dbReference type="STRING" id="32040.SAMN04489710_107240"/>
<proteinExistence type="predicted"/>
<protein>
    <submittedName>
        <fullName evidence="2">Uncharacterized protein</fullName>
    </submittedName>
</protein>
<keyword evidence="1" id="KW-1133">Transmembrane helix</keyword>
<dbReference type="Proteomes" id="UP000199517">
    <property type="component" value="Unassembled WGS sequence"/>
</dbReference>
<organism evidence="2 3">
    <name type="scientific">Paracidovorax konjaci</name>
    <dbReference type="NCBI Taxonomy" id="32040"/>
    <lineage>
        <taxon>Bacteria</taxon>
        <taxon>Pseudomonadati</taxon>
        <taxon>Pseudomonadota</taxon>
        <taxon>Betaproteobacteria</taxon>
        <taxon>Burkholderiales</taxon>
        <taxon>Comamonadaceae</taxon>
        <taxon>Paracidovorax</taxon>
    </lineage>
</organism>
<sequence length="68" mass="8558">MSYHDRDWYIDWWKKKMNYVERATFRVPENVRADWIRRSRWRRVFRRVAVLVFCLVAAIVVKRLVRGM</sequence>
<reference evidence="3" key="1">
    <citation type="submission" date="2016-10" db="EMBL/GenBank/DDBJ databases">
        <authorList>
            <person name="Varghese N."/>
            <person name="Submissions S."/>
        </authorList>
    </citation>
    <scope>NUCLEOTIDE SEQUENCE [LARGE SCALE GENOMIC DNA]</scope>
    <source>
        <strain evidence="3">DSM 7481</strain>
    </source>
</reference>
<gene>
    <name evidence="2" type="ORF">SAMN04489710_107240</name>
</gene>
<evidence type="ECO:0000256" key="1">
    <source>
        <dbReference type="SAM" id="Phobius"/>
    </source>
</evidence>